<dbReference type="Proteomes" id="UP000433181">
    <property type="component" value="Unassembled WGS sequence"/>
</dbReference>
<keyword evidence="2" id="KW-0282">Flagellum</keyword>
<dbReference type="InterPro" id="IPR005186">
    <property type="entry name" value="FlaG"/>
</dbReference>
<name>A0A6I2UFG6_9FIRM</name>
<organism evidence="2 3">
    <name type="scientific">Anaerovibrio slackiae</name>
    <dbReference type="NCBI Taxonomy" id="2652309"/>
    <lineage>
        <taxon>Bacteria</taxon>
        <taxon>Bacillati</taxon>
        <taxon>Bacillota</taxon>
        <taxon>Negativicutes</taxon>
        <taxon>Selenomonadales</taxon>
        <taxon>Selenomonadaceae</taxon>
        <taxon>Anaerovibrio</taxon>
    </lineage>
</organism>
<protein>
    <submittedName>
        <fullName evidence="2">Flagellar protein FlaG</fullName>
    </submittedName>
</protein>
<keyword evidence="3" id="KW-1185">Reference proteome</keyword>
<keyword evidence="2" id="KW-0969">Cilium</keyword>
<proteinExistence type="predicted"/>
<dbReference type="InterPro" id="IPR035924">
    <property type="entry name" value="FlaG-like_sf"/>
</dbReference>
<evidence type="ECO:0000313" key="3">
    <source>
        <dbReference type="Proteomes" id="UP000433181"/>
    </source>
</evidence>
<comment type="caution">
    <text evidence="2">The sequence shown here is derived from an EMBL/GenBank/DDBJ whole genome shotgun (WGS) entry which is preliminary data.</text>
</comment>
<dbReference type="AlphaFoldDB" id="A0A6I2UFG6"/>
<dbReference type="EMBL" id="VUNR01000003">
    <property type="protein sequence ID" value="MSU07832.1"/>
    <property type="molecule type" value="Genomic_DNA"/>
</dbReference>
<dbReference type="SUPFAM" id="SSF160214">
    <property type="entry name" value="FlaG-like"/>
    <property type="match status" value="1"/>
</dbReference>
<accession>A0A6I2UFG6</accession>
<dbReference type="PANTHER" id="PTHR37166">
    <property type="entry name" value="PROTEIN FLAG"/>
    <property type="match status" value="1"/>
</dbReference>
<evidence type="ECO:0000256" key="1">
    <source>
        <dbReference type="SAM" id="MobiDB-lite"/>
    </source>
</evidence>
<keyword evidence="2" id="KW-0966">Cell projection</keyword>
<dbReference type="Pfam" id="PF03646">
    <property type="entry name" value="FlaG"/>
    <property type="match status" value="1"/>
</dbReference>
<gene>
    <name evidence="2" type="ORF">FYJ84_02365</name>
</gene>
<feature type="region of interest" description="Disordered" evidence="1">
    <location>
        <begin position="1"/>
        <end position="33"/>
    </location>
</feature>
<feature type="compositionally biased region" description="Basic and acidic residues" evidence="1">
    <location>
        <begin position="19"/>
        <end position="29"/>
    </location>
</feature>
<dbReference type="Gene3D" id="3.30.160.170">
    <property type="entry name" value="FlaG-like"/>
    <property type="match status" value="1"/>
</dbReference>
<sequence>MADAVSAVPDSSKSSQEQQEEKQEQRGKLSPEFVSEMTRELNELMGKLNCDLEFQYHKEVDVMSVRMIDKNTKEVIKEYPPEEMVEGMIKAQEWLGAFLDKNA</sequence>
<dbReference type="PANTHER" id="PTHR37166:SF1">
    <property type="entry name" value="PROTEIN FLAG"/>
    <property type="match status" value="1"/>
</dbReference>
<reference evidence="2 3" key="1">
    <citation type="submission" date="2019-08" db="EMBL/GenBank/DDBJ databases">
        <title>In-depth cultivation of the pig gut microbiome towards novel bacterial diversity and tailored functional studies.</title>
        <authorList>
            <person name="Wylensek D."/>
            <person name="Hitch T.C.A."/>
            <person name="Clavel T."/>
        </authorList>
    </citation>
    <scope>NUCLEOTIDE SEQUENCE [LARGE SCALE GENOMIC DNA]</scope>
    <source>
        <strain evidence="2 3">WCA-693-APC-5D-A</strain>
    </source>
</reference>
<evidence type="ECO:0000313" key="2">
    <source>
        <dbReference type="EMBL" id="MSU07832.1"/>
    </source>
</evidence>